<comment type="caution">
    <text evidence="2">The sequence shown here is derived from an EMBL/GenBank/DDBJ whole genome shotgun (WGS) entry which is preliminary data.</text>
</comment>
<reference evidence="2" key="1">
    <citation type="submission" date="2021-04" db="EMBL/GenBank/DDBJ databases">
        <title>Microbacterium tenobrionis sp. nov. and Microbacterium allomyrinae sp. nov., isolated from larvae of Tenobrio molitor and Allomyrina dichotoma, respectively.</title>
        <authorList>
            <person name="Lee S.D."/>
        </authorList>
    </citation>
    <scope>NUCLEOTIDE SEQUENCE</scope>
    <source>
        <strain evidence="2">BWT-G7</strain>
    </source>
</reference>
<evidence type="ECO:0000313" key="3">
    <source>
        <dbReference type="Proteomes" id="UP001139354"/>
    </source>
</evidence>
<organism evidence="2 3">
    <name type="scientific">Microbacterium allomyrinae</name>
    <dbReference type="NCBI Taxonomy" id="2830666"/>
    <lineage>
        <taxon>Bacteria</taxon>
        <taxon>Bacillati</taxon>
        <taxon>Actinomycetota</taxon>
        <taxon>Actinomycetes</taxon>
        <taxon>Micrococcales</taxon>
        <taxon>Microbacteriaceae</taxon>
        <taxon>Microbacterium</taxon>
    </lineage>
</organism>
<dbReference type="Proteomes" id="UP001139354">
    <property type="component" value="Unassembled WGS sequence"/>
</dbReference>
<gene>
    <name evidence="2" type="ORF">KEC57_18130</name>
</gene>
<proteinExistence type="predicted"/>
<evidence type="ECO:0000313" key="2">
    <source>
        <dbReference type="EMBL" id="MCC2034110.1"/>
    </source>
</evidence>
<keyword evidence="1" id="KW-1133">Transmembrane helix</keyword>
<name>A0A9X1S5R3_9MICO</name>
<feature type="transmembrane region" description="Helical" evidence="1">
    <location>
        <begin position="65"/>
        <end position="83"/>
    </location>
</feature>
<sequence length="87" mass="9044">MPETPLTRAEARELEEDGFTVLESEIVTEPAFLPLVVRRSLYLLGIAGLVAGPLIGVQLPEYGDAIATGGALLGSIALGTALANPTR</sequence>
<evidence type="ECO:0000256" key="1">
    <source>
        <dbReference type="SAM" id="Phobius"/>
    </source>
</evidence>
<keyword evidence="3" id="KW-1185">Reference proteome</keyword>
<keyword evidence="1" id="KW-0812">Transmembrane</keyword>
<feature type="transmembrane region" description="Helical" evidence="1">
    <location>
        <begin position="41"/>
        <end position="59"/>
    </location>
</feature>
<dbReference type="EMBL" id="JAGTTN010000009">
    <property type="protein sequence ID" value="MCC2034110.1"/>
    <property type="molecule type" value="Genomic_DNA"/>
</dbReference>
<accession>A0A9X1S5R3</accession>
<keyword evidence="1" id="KW-0472">Membrane</keyword>
<dbReference type="RefSeq" id="WP_229386108.1">
    <property type="nucleotide sequence ID" value="NZ_JAGTTN010000009.1"/>
</dbReference>
<dbReference type="AlphaFoldDB" id="A0A9X1S5R3"/>
<protein>
    <submittedName>
        <fullName evidence="2">Uncharacterized protein</fullName>
    </submittedName>
</protein>